<organism evidence="1 2">
    <name type="scientific">Gordonia phage Fryberger</name>
    <dbReference type="NCBI Taxonomy" id="2250392"/>
    <lineage>
        <taxon>Viruses</taxon>
        <taxon>Duplodnaviria</taxon>
        <taxon>Heunggongvirae</taxon>
        <taxon>Uroviricota</taxon>
        <taxon>Caudoviricetes</taxon>
        <taxon>Ronaldovirus</taxon>
        <taxon>Ronaldovirus fryberger</taxon>
    </lineage>
</organism>
<dbReference type="GeneID" id="54998520"/>
<evidence type="ECO:0000313" key="2">
    <source>
        <dbReference type="Proteomes" id="UP000259952"/>
    </source>
</evidence>
<dbReference type="Proteomes" id="UP000259952">
    <property type="component" value="Segment"/>
</dbReference>
<name>A0A346FCP1_9CAUD</name>
<proteinExistence type="predicted"/>
<dbReference type="KEGG" id="vg:54998520"/>
<accession>A0A346FCP1</accession>
<keyword evidence="2" id="KW-1185">Reference proteome</keyword>
<sequence>MTYSENYDEQSGNWGFAGIMPVAATFGLEEEQKQLILVLSVARGQVLELLDYTDDSELKVVLPVEPDEIDSWLGALNAYKDCLNDKEPEAPQ</sequence>
<reference evidence="1 2" key="1">
    <citation type="submission" date="2018-06" db="EMBL/GenBank/DDBJ databases">
        <authorList>
            <person name="Searcy Z.E."/>
            <person name="Delesalle V.A."/>
            <person name="Garlena R.A."/>
            <person name="Russell D.A."/>
            <person name="Pope W.H."/>
            <person name="Jacobs-Sera D."/>
            <person name="Hatfull G.F."/>
        </authorList>
    </citation>
    <scope>NUCLEOTIDE SEQUENCE [LARGE SCALE GENOMIC DNA]</scope>
</reference>
<evidence type="ECO:0000313" key="1">
    <source>
        <dbReference type="EMBL" id="AXN53505.1"/>
    </source>
</evidence>
<gene>
    <name evidence="1" type="primary">88</name>
    <name evidence="1" type="ORF">SEA_FRYBERGER_88</name>
</gene>
<protein>
    <submittedName>
        <fullName evidence="1">Uncharacterized protein</fullName>
    </submittedName>
</protein>
<dbReference type="RefSeq" id="YP_009807640.1">
    <property type="nucleotide sequence ID" value="NC_048027.1"/>
</dbReference>
<dbReference type="EMBL" id="MH479913">
    <property type="protein sequence ID" value="AXN53505.1"/>
    <property type="molecule type" value="Genomic_DNA"/>
</dbReference>